<comment type="caution">
    <text evidence="9">The sequence shown here is derived from an EMBL/GenBank/DDBJ whole genome shotgun (WGS) entry which is preliminary data.</text>
</comment>
<keyword evidence="6 7" id="KW-0472">Membrane</keyword>
<accession>A0ABV7WIL8</accession>
<name>A0ABV7WIL8_9MICO</name>
<keyword evidence="3" id="KW-1003">Cell membrane</keyword>
<dbReference type="Pfam" id="PF00528">
    <property type="entry name" value="BPD_transp_1"/>
    <property type="match status" value="1"/>
</dbReference>
<dbReference type="InterPro" id="IPR035906">
    <property type="entry name" value="MetI-like_sf"/>
</dbReference>
<keyword evidence="5 7" id="KW-1133">Transmembrane helix</keyword>
<organism evidence="9 10">
    <name type="scientific">Aquipuribacter hungaricus</name>
    <dbReference type="NCBI Taxonomy" id="545624"/>
    <lineage>
        <taxon>Bacteria</taxon>
        <taxon>Bacillati</taxon>
        <taxon>Actinomycetota</taxon>
        <taxon>Actinomycetes</taxon>
        <taxon>Micrococcales</taxon>
        <taxon>Intrasporangiaceae</taxon>
        <taxon>Aquipuribacter</taxon>
    </lineage>
</organism>
<dbReference type="PANTHER" id="PTHR30450">
    <property type="entry name" value="ABC TRANSPORTER PERMEASE"/>
    <property type="match status" value="1"/>
</dbReference>
<reference evidence="10" key="1">
    <citation type="journal article" date="2019" name="Int. J. Syst. Evol. Microbiol.">
        <title>The Global Catalogue of Microorganisms (GCM) 10K type strain sequencing project: providing services to taxonomists for standard genome sequencing and annotation.</title>
        <authorList>
            <consortium name="The Broad Institute Genomics Platform"/>
            <consortium name="The Broad Institute Genome Sequencing Center for Infectious Disease"/>
            <person name="Wu L."/>
            <person name="Ma J."/>
        </authorList>
    </citation>
    <scope>NUCLEOTIDE SEQUENCE [LARGE SCALE GENOMIC DNA]</scope>
    <source>
        <strain evidence="10">NCAIM B.02333</strain>
    </source>
</reference>
<evidence type="ECO:0000256" key="7">
    <source>
        <dbReference type="RuleBase" id="RU363032"/>
    </source>
</evidence>
<dbReference type="SUPFAM" id="SSF161098">
    <property type="entry name" value="MetI-like"/>
    <property type="match status" value="1"/>
</dbReference>
<evidence type="ECO:0000256" key="1">
    <source>
        <dbReference type="ARBA" id="ARBA00004651"/>
    </source>
</evidence>
<dbReference type="Gene3D" id="1.10.3720.10">
    <property type="entry name" value="MetI-like"/>
    <property type="match status" value="1"/>
</dbReference>
<feature type="transmembrane region" description="Helical" evidence="7">
    <location>
        <begin position="29"/>
        <end position="51"/>
    </location>
</feature>
<comment type="subcellular location">
    <subcellularLocation>
        <location evidence="1 7">Cell membrane</location>
        <topology evidence="1 7">Multi-pass membrane protein</topology>
    </subcellularLocation>
</comment>
<dbReference type="EMBL" id="JBHRWW010000012">
    <property type="protein sequence ID" value="MFC3689675.1"/>
    <property type="molecule type" value="Genomic_DNA"/>
</dbReference>
<feature type="transmembrane region" description="Helical" evidence="7">
    <location>
        <begin position="94"/>
        <end position="117"/>
    </location>
</feature>
<dbReference type="PANTHER" id="PTHR30450:SF1">
    <property type="entry name" value="D-METHIONINE TRANSPORT SYSTEM PERMEASE PROTEIN METI-RELATED"/>
    <property type="match status" value="1"/>
</dbReference>
<dbReference type="RefSeq" id="WP_340290958.1">
    <property type="nucleotide sequence ID" value="NZ_JBBEOI010000026.1"/>
</dbReference>
<evidence type="ECO:0000256" key="4">
    <source>
        <dbReference type="ARBA" id="ARBA00022692"/>
    </source>
</evidence>
<keyword evidence="2 7" id="KW-0813">Transport</keyword>
<feature type="transmembrane region" description="Helical" evidence="7">
    <location>
        <begin position="157"/>
        <end position="180"/>
    </location>
</feature>
<dbReference type="PROSITE" id="PS50928">
    <property type="entry name" value="ABC_TM1"/>
    <property type="match status" value="1"/>
</dbReference>
<dbReference type="InterPro" id="IPR000515">
    <property type="entry name" value="MetI-like"/>
</dbReference>
<dbReference type="Proteomes" id="UP001595685">
    <property type="component" value="Unassembled WGS sequence"/>
</dbReference>
<dbReference type="CDD" id="cd06261">
    <property type="entry name" value="TM_PBP2"/>
    <property type="match status" value="1"/>
</dbReference>
<keyword evidence="4 7" id="KW-0812">Transmembrane</keyword>
<evidence type="ECO:0000256" key="2">
    <source>
        <dbReference type="ARBA" id="ARBA00022448"/>
    </source>
</evidence>
<evidence type="ECO:0000313" key="10">
    <source>
        <dbReference type="Proteomes" id="UP001595685"/>
    </source>
</evidence>
<protein>
    <submittedName>
        <fullName evidence="9">Methionine ABC transporter permease</fullName>
    </submittedName>
</protein>
<keyword evidence="10" id="KW-1185">Reference proteome</keyword>
<gene>
    <name evidence="9" type="ORF">ACFOLH_15110</name>
</gene>
<evidence type="ECO:0000256" key="5">
    <source>
        <dbReference type="ARBA" id="ARBA00022989"/>
    </source>
</evidence>
<evidence type="ECO:0000259" key="8">
    <source>
        <dbReference type="PROSITE" id="PS50928"/>
    </source>
</evidence>
<sequence>MAETAGLGAELARVVDVLPEMGAALGETALMVAIAVPLAVLVAVPLGMLMYATRPGGLAPSPLVYRAVNTVVNVVRSFPFIILLIAMIPITRLVVGTSLGTVAVTVPLTVNAAAYLARFVEQNLLQVPLGVVEAARSLGAGKVRTLWSVLLVEARPALAGSITIMVVSFISYSAIAGLAGGGGIGDFAIRYGYYRYETGVMVATVVVIIVLVQLVQAAGTLTVRRLDKRL</sequence>
<feature type="transmembrane region" description="Helical" evidence="7">
    <location>
        <begin position="200"/>
        <end position="223"/>
    </location>
</feature>
<feature type="domain" description="ABC transmembrane type-1" evidence="8">
    <location>
        <begin position="25"/>
        <end position="219"/>
    </location>
</feature>
<evidence type="ECO:0000313" key="9">
    <source>
        <dbReference type="EMBL" id="MFC3689675.1"/>
    </source>
</evidence>
<feature type="transmembrane region" description="Helical" evidence="7">
    <location>
        <begin position="63"/>
        <end position="88"/>
    </location>
</feature>
<evidence type="ECO:0000256" key="6">
    <source>
        <dbReference type="ARBA" id="ARBA00023136"/>
    </source>
</evidence>
<proteinExistence type="inferred from homology"/>
<comment type="similarity">
    <text evidence="7">Belongs to the binding-protein-dependent transport system permease family.</text>
</comment>
<evidence type="ECO:0000256" key="3">
    <source>
        <dbReference type="ARBA" id="ARBA00022475"/>
    </source>
</evidence>
<dbReference type="InterPro" id="IPR051322">
    <property type="entry name" value="AA_ABC_Transporter_Permease"/>
</dbReference>